<protein>
    <submittedName>
        <fullName evidence="1">Uncharacterized protein</fullName>
    </submittedName>
</protein>
<name>A0AAD9M8B0_9PEZI</name>
<evidence type="ECO:0000313" key="2">
    <source>
        <dbReference type="Proteomes" id="UP001232148"/>
    </source>
</evidence>
<dbReference type="EMBL" id="MU842824">
    <property type="protein sequence ID" value="KAK2033210.1"/>
    <property type="molecule type" value="Genomic_DNA"/>
</dbReference>
<evidence type="ECO:0000313" key="1">
    <source>
        <dbReference type="EMBL" id="KAK2033210.1"/>
    </source>
</evidence>
<comment type="caution">
    <text evidence="1">The sequence shown here is derived from an EMBL/GenBank/DDBJ whole genome shotgun (WGS) entry which is preliminary data.</text>
</comment>
<proteinExistence type="predicted"/>
<sequence>MRSGLTVHLTSLSRVRMPLWARRGTLLGSSLFYPGSSLPPLHHHCRRPSPAHGCRPLQLSLRGTTGSLCCLMQNATRA</sequence>
<dbReference type="AlphaFoldDB" id="A0AAD9M8B0"/>
<dbReference type="Proteomes" id="UP001232148">
    <property type="component" value="Unassembled WGS sequence"/>
</dbReference>
<organism evidence="1 2">
    <name type="scientific">Colletotrichum zoysiae</name>
    <dbReference type="NCBI Taxonomy" id="1216348"/>
    <lineage>
        <taxon>Eukaryota</taxon>
        <taxon>Fungi</taxon>
        <taxon>Dikarya</taxon>
        <taxon>Ascomycota</taxon>
        <taxon>Pezizomycotina</taxon>
        <taxon>Sordariomycetes</taxon>
        <taxon>Hypocreomycetidae</taxon>
        <taxon>Glomerellales</taxon>
        <taxon>Glomerellaceae</taxon>
        <taxon>Colletotrichum</taxon>
        <taxon>Colletotrichum graminicola species complex</taxon>
    </lineage>
</organism>
<gene>
    <name evidence="1" type="ORF">LX32DRAFT_635615</name>
</gene>
<reference evidence="1" key="1">
    <citation type="submission" date="2021-06" db="EMBL/GenBank/DDBJ databases">
        <title>Comparative genomics, transcriptomics and evolutionary studies reveal genomic signatures of adaptation to plant cell wall in hemibiotrophic fungi.</title>
        <authorList>
            <consortium name="DOE Joint Genome Institute"/>
            <person name="Baroncelli R."/>
            <person name="Diaz J.F."/>
            <person name="Benocci T."/>
            <person name="Peng M."/>
            <person name="Battaglia E."/>
            <person name="Haridas S."/>
            <person name="Andreopoulos W."/>
            <person name="Labutti K."/>
            <person name="Pangilinan J."/>
            <person name="Floch G.L."/>
            <person name="Makela M.R."/>
            <person name="Henrissat B."/>
            <person name="Grigoriev I.V."/>
            <person name="Crouch J.A."/>
            <person name="De Vries R.P."/>
            <person name="Sukno S.A."/>
            <person name="Thon M.R."/>
        </authorList>
    </citation>
    <scope>NUCLEOTIDE SEQUENCE</scope>
    <source>
        <strain evidence="1">MAFF235873</strain>
    </source>
</reference>
<feature type="non-terminal residue" evidence="1">
    <location>
        <position position="1"/>
    </location>
</feature>
<accession>A0AAD9M8B0</accession>
<keyword evidence="2" id="KW-1185">Reference proteome</keyword>